<accession>A0A8X6G3M1</accession>
<evidence type="ECO:0000256" key="2">
    <source>
        <dbReference type="ARBA" id="ARBA00005241"/>
    </source>
</evidence>
<dbReference type="OrthoDB" id="6428655at2759"/>
<dbReference type="InterPro" id="IPR051717">
    <property type="entry name" value="MFS_MFSD6"/>
</dbReference>
<dbReference type="PANTHER" id="PTHR16172:SF30">
    <property type="entry name" value="SUGAR BABY, ISOFORM C"/>
    <property type="match status" value="1"/>
</dbReference>
<comment type="subcellular location">
    <subcellularLocation>
        <location evidence="1">Membrane</location>
        <topology evidence="1">Multi-pass membrane protein</topology>
    </subcellularLocation>
</comment>
<name>A0A8X6G3M1_TRICU</name>
<dbReference type="GO" id="GO:0022857">
    <property type="term" value="F:transmembrane transporter activity"/>
    <property type="evidence" value="ECO:0007669"/>
    <property type="project" value="InterPro"/>
</dbReference>
<evidence type="ECO:0000256" key="4">
    <source>
        <dbReference type="ARBA" id="ARBA00022989"/>
    </source>
</evidence>
<dbReference type="AlphaFoldDB" id="A0A8X6G3M1"/>
<feature type="transmembrane region" description="Helical" evidence="6">
    <location>
        <begin position="462"/>
        <end position="480"/>
    </location>
</feature>
<evidence type="ECO:0000256" key="6">
    <source>
        <dbReference type="SAM" id="Phobius"/>
    </source>
</evidence>
<feature type="transmembrane region" description="Helical" evidence="6">
    <location>
        <begin position="221"/>
        <end position="241"/>
    </location>
</feature>
<sequence>MEIMEKEPQPIQDELTFLKLLPLKLHYLLFFAGNSAIFPYIFVYAKQLGITADVIGYITATLWCVTVLTRPVLGGLADHFQKFKLVLTCMLLVSIVSDLGLSFIPQPPQPASNSTTNSSVICLQDNSYLVEFEADTCAASLCAENCTFSCHLCERDSTACTRANISFYLSEYFEIELIDNVPSNCTEKLLSECDNSSRKDCINNTVSDTGGSYEQNAPLQLALFTGFASLFFICLTTLESLTDAACGNALEGKMELYGRQRMYGTIGWGMFSLLAGYLNHVVTGSSLLVSYWPGFYMALIFYIFDIGTIWKLKIKHIRKAKNVFKDVGRLLFQPKILLFLLQIICSGMLRGIFSTYQLWYLESLGASQLLLGSVTSTQCFLGEVIFFFISGWIIQKIGHLNVFLLSFVTNGLRFLLYSFLENPWWAMLIELLQGPAYGSFFAAVTAYVRVIAPKGAEATMQGITLAALEGIGMSVGNLLGGNWVHNLGARTTFYWAGIMSLIFGMASCILNGLLACKVIK</sequence>
<evidence type="ECO:0000256" key="3">
    <source>
        <dbReference type="ARBA" id="ARBA00022692"/>
    </source>
</evidence>
<feature type="domain" description="Major facilitator superfamily (MFS) profile" evidence="7">
    <location>
        <begin position="335"/>
        <end position="520"/>
    </location>
</feature>
<feature type="transmembrane region" description="Helical" evidence="6">
    <location>
        <begin position="369"/>
        <end position="393"/>
    </location>
</feature>
<comment type="similarity">
    <text evidence="2">Belongs to the major facilitator superfamily. MFSD6 family.</text>
</comment>
<dbReference type="PANTHER" id="PTHR16172">
    <property type="entry name" value="MAJOR FACILITATOR SUPERFAMILY DOMAIN-CONTAINING PROTEIN 6-LIKE"/>
    <property type="match status" value="1"/>
</dbReference>
<feature type="transmembrane region" description="Helical" evidence="6">
    <location>
        <begin position="291"/>
        <end position="310"/>
    </location>
</feature>
<dbReference type="EMBL" id="BMAO01024370">
    <property type="protein sequence ID" value="GFQ94883.1"/>
    <property type="molecule type" value="Genomic_DNA"/>
</dbReference>
<dbReference type="InterPro" id="IPR024989">
    <property type="entry name" value="MFS_assoc_dom"/>
</dbReference>
<dbReference type="Pfam" id="PF12832">
    <property type="entry name" value="MFS_1_like"/>
    <property type="match status" value="1"/>
</dbReference>
<dbReference type="InterPro" id="IPR020846">
    <property type="entry name" value="MFS_dom"/>
</dbReference>
<protein>
    <submittedName>
        <fullName evidence="8">Major facilitator superfamily domain-containing protein 6</fullName>
    </submittedName>
</protein>
<evidence type="ECO:0000313" key="8">
    <source>
        <dbReference type="EMBL" id="GFQ94883.1"/>
    </source>
</evidence>
<proteinExistence type="inferred from homology"/>
<organism evidence="8 9">
    <name type="scientific">Trichonephila clavata</name>
    <name type="common">Joro spider</name>
    <name type="synonym">Nephila clavata</name>
    <dbReference type="NCBI Taxonomy" id="2740835"/>
    <lineage>
        <taxon>Eukaryota</taxon>
        <taxon>Metazoa</taxon>
        <taxon>Ecdysozoa</taxon>
        <taxon>Arthropoda</taxon>
        <taxon>Chelicerata</taxon>
        <taxon>Arachnida</taxon>
        <taxon>Araneae</taxon>
        <taxon>Araneomorphae</taxon>
        <taxon>Entelegynae</taxon>
        <taxon>Araneoidea</taxon>
        <taxon>Nephilidae</taxon>
        <taxon>Trichonephila</taxon>
    </lineage>
</organism>
<feature type="transmembrane region" description="Helical" evidence="6">
    <location>
        <begin position="262"/>
        <end position="279"/>
    </location>
</feature>
<feature type="transmembrane region" description="Helical" evidence="6">
    <location>
        <begin position="400"/>
        <end position="420"/>
    </location>
</feature>
<dbReference type="PROSITE" id="PS50850">
    <property type="entry name" value="MFS"/>
    <property type="match status" value="1"/>
</dbReference>
<gene>
    <name evidence="8" type="primary">NCL1_47016</name>
    <name evidence="8" type="ORF">TNCT_678861</name>
</gene>
<feature type="transmembrane region" description="Helical" evidence="6">
    <location>
        <begin position="492"/>
        <end position="514"/>
    </location>
</feature>
<keyword evidence="3 6" id="KW-0812">Transmembrane</keyword>
<feature type="transmembrane region" description="Helical" evidence="6">
    <location>
        <begin position="85"/>
        <end position="104"/>
    </location>
</feature>
<dbReference type="SUPFAM" id="SSF103473">
    <property type="entry name" value="MFS general substrate transporter"/>
    <property type="match status" value="1"/>
</dbReference>
<evidence type="ECO:0000313" key="9">
    <source>
        <dbReference type="Proteomes" id="UP000887116"/>
    </source>
</evidence>
<keyword evidence="9" id="KW-1185">Reference proteome</keyword>
<dbReference type="InterPro" id="IPR036259">
    <property type="entry name" value="MFS_trans_sf"/>
</dbReference>
<dbReference type="Proteomes" id="UP000887116">
    <property type="component" value="Unassembled WGS sequence"/>
</dbReference>
<comment type="caution">
    <text evidence="8">The sequence shown here is derived from an EMBL/GenBank/DDBJ whole genome shotgun (WGS) entry which is preliminary data.</text>
</comment>
<keyword evidence="5 6" id="KW-0472">Membrane</keyword>
<keyword evidence="4 6" id="KW-1133">Transmembrane helix</keyword>
<feature type="transmembrane region" description="Helical" evidence="6">
    <location>
        <begin position="21"/>
        <end position="42"/>
    </location>
</feature>
<reference evidence="8" key="1">
    <citation type="submission" date="2020-07" db="EMBL/GenBank/DDBJ databases">
        <title>Multicomponent nature underlies the extraordinary mechanical properties of spider dragline silk.</title>
        <authorList>
            <person name="Kono N."/>
            <person name="Nakamura H."/>
            <person name="Mori M."/>
            <person name="Yoshida Y."/>
            <person name="Ohtoshi R."/>
            <person name="Malay A.D."/>
            <person name="Moran D.A.P."/>
            <person name="Tomita M."/>
            <person name="Numata K."/>
            <person name="Arakawa K."/>
        </authorList>
    </citation>
    <scope>NUCLEOTIDE SEQUENCE</scope>
</reference>
<feature type="transmembrane region" description="Helical" evidence="6">
    <location>
        <begin position="330"/>
        <end position="349"/>
    </location>
</feature>
<feature type="transmembrane region" description="Helical" evidence="6">
    <location>
        <begin position="432"/>
        <end position="450"/>
    </location>
</feature>
<evidence type="ECO:0000259" key="7">
    <source>
        <dbReference type="PROSITE" id="PS50850"/>
    </source>
</evidence>
<evidence type="ECO:0000256" key="5">
    <source>
        <dbReference type="ARBA" id="ARBA00023136"/>
    </source>
</evidence>
<dbReference type="Gene3D" id="1.20.1250.20">
    <property type="entry name" value="MFS general substrate transporter like domains"/>
    <property type="match status" value="2"/>
</dbReference>
<evidence type="ECO:0000256" key="1">
    <source>
        <dbReference type="ARBA" id="ARBA00004141"/>
    </source>
</evidence>
<feature type="transmembrane region" description="Helical" evidence="6">
    <location>
        <begin position="54"/>
        <end position="73"/>
    </location>
</feature>
<dbReference type="GO" id="GO:0016020">
    <property type="term" value="C:membrane"/>
    <property type="evidence" value="ECO:0007669"/>
    <property type="project" value="UniProtKB-SubCell"/>
</dbReference>